<reference evidence="1" key="1">
    <citation type="submission" date="2022-04" db="EMBL/GenBank/DDBJ databases">
        <title>Desulfatitalea alkaliphila sp. nov., a novel anaerobic sulfate-reducing bacterium isolated from terrestrial mud volcano, Taman Peninsula, Russia.</title>
        <authorList>
            <person name="Khomyakova M.A."/>
            <person name="Merkel A.Y."/>
            <person name="Slobodkin A.I."/>
        </authorList>
    </citation>
    <scope>NUCLEOTIDE SEQUENCE</scope>
    <source>
        <strain evidence="1">M08but</strain>
    </source>
</reference>
<protein>
    <submittedName>
        <fullName evidence="1">Phosphohydrolase</fullName>
    </submittedName>
</protein>
<dbReference type="SUPFAM" id="SSF109604">
    <property type="entry name" value="HD-domain/PDEase-like"/>
    <property type="match status" value="1"/>
</dbReference>
<evidence type="ECO:0000313" key="1">
    <source>
        <dbReference type="EMBL" id="MCJ8501884.1"/>
    </source>
</evidence>
<dbReference type="EMBL" id="JALJRB010000018">
    <property type="protein sequence ID" value="MCJ8501884.1"/>
    <property type="molecule type" value="Genomic_DNA"/>
</dbReference>
<keyword evidence="2" id="KW-1185">Reference proteome</keyword>
<comment type="caution">
    <text evidence="1">The sequence shown here is derived from an EMBL/GenBank/DDBJ whole genome shotgun (WGS) entry which is preliminary data.</text>
</comment>
<dbReference type="AlphaFoldDB" id="A0AA41UK33"/>
<accession>A0AA41UK33</accession>
<organism evidence="1 2">
    <name type="scientific">Desulfatitalea alkaliphila</name>
    <dbReference type="NCBI Taxonomy" id="2929485"/>
    <lineage>
        <taxon>Bacteria</taxon>
        <taxon>Pseudomonadati</taxon>
        <taxon>Thermodesulfobacteriota</taxon>
        <taxon>Desulfobacteria</taxon>
        <taxon>Desulfobacterales</taxon>
        <taxon>Desulfosarcinaceae</taxon>
        <taxon>Desulfatitalea</taxon>
    </lineage>
</organism>
<gene>
    <name evidence="1" type="ORF">MRX98_14970</name>
</gene>
<sequence length="233" mass="25328">MKCPGQDTQFWTQNAIFEAQCPECGRAVEFFKDDTTRKCGNCGHRFINPKMDFGCAAYCPFAEQCLGDLPPELVAQQENLLKDRVAVAVKRHLKADFKRIGRAGRRAYHAEKICPAEGGHLAPVLIAAFLYDLDADPGADGDLPVARDILADLRAPEPLVDKVAELIAAARGRRRNGDGNPAIVADAAAIADWEETQKQSARQAAETAAATTDALQTAQAKKYFQELSAKSIN</sequence>
<name>A0AA41UK33_9BACT</name>
<evidence type="ECO:0000313" key="2">
    <source>
        <dbReference type="Proteomes" id="UP001165427"/>
    </source>
</evidence>
<dbReference type="RefSeq" id="WP_246911211.1">
    <property type="nucleotide sequence ID" value="NZ_JALJRB010000018.1"/>
</dbReference>
<proteinExistence type="predicted"/>
<dbReference type="Proteomes" id="UP001165427">
    <property type="component" value="Unassembled WGS sequence"/>
</dbReference>